<dbReference type="InterPro" id="IPR036873">
    <property type="entry name" value="Rhodanese-like_dom_sf"/>
</dbReference>
<evidence type="ECO:0000313" key="2">
    <source>
        <dbReference type="Proteomes" id="UP000192639"/>
    </source>
</evidence>
<dbReference type="EMBL" id="LWDP01000036">
    <property type="protein sequence ID" value="ORD93988.1"/>
    <property type="molecule type" value="Genomic_DNA"/>
</dbReference>
<dbReference type="VEuPathDB" id="MicrosporidiaDB:ECANGB1_1282"/>
<accession>A0A1Y1S7K9</accession>
<dbReference type="SUPFAM" id="SSF52821">
    <property type="entry name" value="Rhodanese/Cell cycle control phosphatase"/>
    <property type="match status" value="1"/>
</dbReference>
<reference evidence="1 2" key="1">
    <citation type="journal article" date="2017" name="Environ. Microbiol.">
        <title>Decay of the glycolytic pathway and adaptation to intranuclear parasitism within Enterocytozoonidae microsporidia.</title>
        <authorList>
            <person name="Wiredu Boakye D."/>
            <person name="Jaroenlak P."/>
            <person name="Prachumwat A."/>
            <person name="Williams T.A."/>
            <person name="Bateman K.S."/>
            <person name="Itsathitphaisarn O."/>
            <person name="Sritunyalucksana K."/>
            <person name="Paszkiewicz K.H."/>
            <person name="Moore K.A."/>
            <person name="Stentiford G.D."/>
            <person name="Williams B.A."/>
        </authorList>
    </citation>
    <scope>NUCLEOTIDE SEQUENCE [LARGE SCALE GENOMIC DNA]</scope>
    <source>
        <strain evidence="1 2">GB1</strain>
    </source>
</reference>
<dbReference type="Proteomes" id="UP000192639">
    <property type="component" value="Unassembled WGS sequence"/>
</dbReference>
<gene>
    <name evidence="1" type="ORF">ECANGB1_1282</name>
</gene>
<protein>
    <submittedName>
        <fullName evidence="1">Uncharacterized protein</fullName>
    </submittedName>
</protein>
<organism evidence="1 2">
    <name type="scientific">Enterospora canceri</name>
    <dbReference type="NCBI Taxonomy" id="1081671"/>
    <lineage>
        <taxon>Eukaryota</taxon>
        <taxon>Fungi</taxon>
        <taxon>Fungi incertae sedis</taxon>
        <taxon>Microsporidia</taxon>
        <taxon>Enterocytozoonidae</taxon>
        <taxon>Enterospora</taxon>
    </lineage>
</organism>
<name>A0A1Y1S7K9_9MICR</name>
<sequence>MKFEEIFSDVESDASNARTDYAFMNVKPYYDLNESEEFQFKLEPCENTKPNLSLTSLLSDASSKDALGSSVEFVNQDENEADDSVLNASPFSNTKTKLSEVNDITNKRSKVEDFITPTQVMKLLTRRIDKGFIIFDCRKFADFKNSHIRMATYFKGLPELYNMAKEKSMIVLYFDEFSNAQINLFEKIKRILPQKKTVVIEGDFRGFYNEYPFFTESTI</sequence>
<keyword evidence="2" id="KW-1185">Reference proteome</keyword>
<dbReference type="AlphaFoldDB" id="A0A1Y1S7K9"/>
<comment type="caution">
    <text evidence="1">The sequence shown here is derived from an EMBL/GenBank/DDBJ whole genome shotgun (WGS) entry which is preliminary data.</text>
</comment>
<evidence type="ECO:0000313" key="1">
    <source>
        <dbReference type="EMBL" id="ORD93988.1"/>
    </source>
</evidence>
<dbReference type="Gene3D" id="3.40.250.10">
    <property type="entry name" value="Rhodanese-like domain"/>
    <property type="match status" value="1"/>
</dbReference>
<proteinExistence type="predicted"/>